<dbReference type="Gene3D" id="1.25.40.10">
    <property type="entry name" value="Tetratricopeptide repeat domain"/>
    <property type="match status" value="1"/>
</dbReference>
<proteinExistence type="predicted"/>
<evidence type="ECO:0000256" key="1">
    <source>
        <dbReference type="SAM" id="MobiDB-lite"/>
    </source>
</evidence>
<keyword evidence="2" id="KW-1133">Transmembrane helix</keyword>
<dbReference type="EMBL" id="QYRP01000002">
    <property type="protein sequence ID" value="RJS44911.1"/>
    <property type="molecule type" value="Genomic_DNA"/>
</dbReference>
<name>A0A3A5H4U3_9ACTN</name>
<dbReference type="AlphaFoldDB" id="A0A3A5H4U3"/>
<organism evidence="3 4">
    <name type="scientific">Nocardioides cavernaquae</name>
    <dbReference type="NCBI Taxonomy" id="2321396"/>
    <lineage>
        <taxon>Bacteria</taxon>
        <taxon>Bacillati</taxon>
        <taxon>Actinomycetota</taxon>
        <taxon>Actinomycetes</taxon>
        <taxon>Propionibacteriales</taxon>
        <taxon>Nocardioidaceae</taxon>
        <taxon>Nocardioides</taxon>
    </lineage>
</organism>
<keyword evidence="4" id="KW-1185">Reference proteome</keyword>
<keyword evidence="2" id="KW-0812">Transmembrane</keyword>
<gene>
    <name evidence="3" type="ORF">D4739_00730</name>
</gene>
<protein>
    <submittedName>
        <fullName evidence="3">Tetratricopeptide repeat protein</fullName>
    </submittedName>
</protein>
<evidence type="ECO:0000313" key="3">
    <source>
        <dbReference type="EMBL" id="RJS44911.1"/>
    </source>
</evidence>
<dbReference type="Proteomes" id="UP000276542">
    <property type="component" value="Unassembled WGS sequence"/>
</dbReference>
<comment type="caution">
    <text evidence="3">The sequence shown here is derived from an EMBL/GenBank/DDBJ whole genome shotgun (WGS) entry which is preliminary data.</text>
</comment>
<accession>A0A3A5H4U3</accession>
<feature type="compositionally biased region" description="Basic and acidic residues" evidence="1">
    <location>
        <begin position="161"/>
        <end position="204"/>
    </location>
</feature>
<reference evidence="4" key="1">
    <citation type="submission" date="2018-09" db="EMBL/GenBank/DDBJ databases">
        <authorList>
            <person name="Zhu H."/>
        </authorList>
    </citation>
    <scope>NUCLEOTIDE SEQUENCE [LARGE SCALE GENOMIC DNA]</scope>
    <source>
        <strain evidence="4">K1W22B-1</strain>
    </source>
</reference>
<dbReference type="OrthoDB" id="3712155at2"/>
<evidence type="ECO:0000313" key="4">
    <source>
        <dbReference type="Proteomes" id="UP000276542"/>
    </source>
</evidence>
<evidence type="ECO:0000256" key="2">
    <source>
        <dbReference type="SAM" id="Phobius"/>
    </source>
</evidence>
<feature type="transmembrane region" description="Helical" evidence="2">
    <location>
        <begin position="16"/>
        <end position="38"/>
    </location>
</feature>
<keyword evidence="2" id="KW-0472">Membrane</keyword>
<dbReference type="InterPro" id="IPR011990">
    <property type="entry name" value="TPR-like_helical_dom_sf"/>
</dbReference>
<dbReference type="RefSeq" id="WP_120058777.1">
    <property type="nucleotide sequence ID" value="NZ_QYRP01000002.1"/>
</dbReference>
<sequence>MIGQVTGQMDAARRQLLLRGILPSIVALLVAGHLWLLVQGNNSARSAYDDKQYADARGGFEEARDLGVLQPWVARFDAGTAAYREGDFRGAARLFQAALPDAPDEHECDVRIDLALSHEATAAKAAEEESRAAAQIALRDARTALGGGGCSTEIEERIEKKIHDLDAEDPASRPDQDLTEEQKLEELRKRNDEAQRTKDPKVDPQNEPSAQIQW</sequence>
<feature type="region of interest" description="Disordered" evidence="1">
    <location>
        <begin position="161"/>
        <end position="214"/>
    </location>
</feature>